<name>A0A8J2K0G2_9HEXA</name>
<reference evidence="2" key="1">
    <citation type="submission" date="2021-06" db="EMBL/GenBank/DDBJ databases">
        <authorList>
            <person name="Hodson N. C."/>
            <person name="Mongue J. A."/>
            <person name="Jaron S. K."/>
        </authorList>
    </citation>
    <scope>NUCLEOTIDE SEQUENCE</scope>
</reference>
<evidence type="ECO:0000256" key="1">
    <source>
        <dbReference type="SAM" id="Coils"/>
    </source>
</evidence>
<comment type="caution">
    <text evidence="2">The sequence shown here is derived from an EMBL/GenBank/DDBJ whole genome shotgun (WGS) entry which is preliminary data.</text>
</comment>
<accession>A0A8J2K0G2</accession>
<proteinExistence type="predicted"/>
<feature type="non-terminal residue" evidence="2">
    <location>
        <position position="1"/>
    </location>
</feature>
<keyword evidence="1" id="KW-0175">Coiled coil</keyword>
<dbReference type="AlphaFoldDB" id="A0A8J2K0G2"/>
<dbReference type="EMBL" id="CAJVCH010046098">
    <property type="protein sequence ID" value="CAG7717459.1"/>
    <property type="molecule type" value="Genomic_DNA"/>
</dbReference>
<evidence type="ECO:0000313" key="3">
    <source>
        <dbReference type="Proteomes" id="UP000708208"/>
    </source>
</evidence>
<keyword evidence="3" id="KW-1185">Reference proteome</keyword>
<protein>
    <submittedName>
        <fullName evidence="2">Uncharacterized protein</fullName>
    </submittedName>
</protein>
<dbReference type="Proteomes" id="UP000708208">
    <property type="component" value="Unassembled WGS sequence"/>
</dbReference>
<feature type="coiled-coil region" evidence="1">
    <location>
        <begin position="349"/>
        <end position="376"/>
    </location>
</feature>
<sequence>NLSQNADPGHLLETSLKLIQEWIGKHTIEAALKQYKTQVSSLVSTKAPFTEKDLKNFHEQVLQTILISFDSTYKDVLSSNPSLTQVLQHERGKLESAIKTQSRTFLASYENSIGTITRYLKDCTLEAENAYMEDMEHFLESVKPIGDVKLFHENCKTKALQNFSDILRGKVPLEVKPWMTHELESKLEDKLKQIQKDFLELNIASTDSISNFKSIQSKYILDNILRNDQVKDIIEKFAEKHASDKIRKFLEGSQFENMIKDKLSNIMQEKSDQLVDNKQSNICQGKLYKLMEDKLSNILEEKLDKLVDANVQYFNNTLKANKDDYEHVLKRIDDLVNGNEKNSKLLNRHSKQISEFKRLKNRYEAIQNEQRNVLKQQIQTVSLNHHHNNQENVTKFPSFEYKLTEAKSYPPKTEVTTANVTGWENQERQTSGSRVPSTFHVLPRQEMGDLKTLTIPSVKAKQQIFENMSKPHRPQ</sequence>
<gene>
    <name evidence="2" type="ORF">AFUS01_LOCUS6917</name>
</gene>
<evidence type="ECO:0000313" key="2">
    <source>
        <dbReference type="EMBL" id="CAG7717459.1"/>
    </source>
</evidence>
<organism evidence="2 3">
    <name type="scientific">Allacma fusca</name>
    <dbReference type="NCBI Taxonomy" id="39272"/>
    <lineage>
        <taxon>Eukaryota</taxon>
        <taxon>Metazoa</taxon>
        <taxon>Ecdysozoa</taxon>
        <taxon>Arthropoda</taxon>
        <taxon>Hexapoda</taxon>
        <taxon>Collembola</taxon>
        <taxon>Symphypleona</taxon>
        <taxon>Sminthuridae</taxon>
        <taxon>Allacma</taxon>
    </lineage>
</organism>